<dbReference type="AlphaFoldDB" id="A0A9W8HK74"/>
<feature type="region of interest" description="Disordered" evidence="1">
    <location>
        <begin position="1"/>
        <end position="121"/>
    </location>
</feature>
<organism evidence="2 3">
    <name type="scientific">Coemansia javaensis</name>
    <dbReference type="NCBI Taxonomy" id="2761396"/>
    <lineage>
        <taxon>Eukaryota</taxon>
        <taxon>Fungi</taxon>
        <taxon>Fungi incertae sedis</taxon>
        <taxon>Zoopagomycota</taxon>
        <taxon>Kickxellomycotina</taxon>
        <taxon>Kickxellomycetes</taxon>
        <taxon>Kickxellales</taxon>
        <taxon>Kickxellaceae</taxon>
        <taxon>Coemansia</taxon>
    </lineage>
</organism>
<evidence type="ECO:0000313" key="3">
    <source>
        <dbReference type="Proteomes" id="UP001140217"/>
    </source>
</evidence>
<name>A0A9W8HK74_9FUNG</name>
<proteinExistence type="predicted"/>
<dbReference type="EMBL" id="JANBUL010000042">
    <property type="protein sequence ID" value="KAJ2783669.1"/>
    <property type="molecule type" value="Genomic_DNA"/>
</dbReference>
<dbReference type="OrthoDB" id="5588573at2759"/>
<dbReference type="Proteomes" id="UP001140217">
    <property type="component" value="Unassembled WGS sequence"/>
</dbReference>
<comment type="caution">
    <text evidence="2">The sequence shown here is derived from an EMBL/GenBank/DDBJ whole genome shotgun (WGS) entry which is preliminary data.</text>
</comment>
<keyword evidence="3" id="KW-1185">Reference proteome</keyword>
<protein>
    <submittedName>
        <fullName evidence="2">Uncharacterized protein</fullName>
    </submittedName>
</protein>
<reference evidence="2" key="1">
    <citation type="submission" date="2022-07" db="EMBL/GenBank/DDBJ databases">
        <title>Phylogenomic reconstructions and comparative analyses of Kickxellomycotina fungi.</title>
        <authorList>
            <person name="Reynolds N.K."/>
            <person name="Stajich J.E."/>
            <person name="Barry K."/>
            <person name="Grigoriev I.V."/>
            <person name="Crous P."/>
            <person name="Smith M.E."/>
        </authorList>
    </citation>
    <scope>NUCLEOTIDE SEQUENCE</scope>
    <source>
        <strain evidence="2">NBRC 105414</strain>
    </source>
</reference>
<feature type="region of interest" description="Disordered" evidence="1">
    <location>
        <begin position="146"/>
        <end position="206"/>
    </location>
</feature>
<evidence type="ECO:0000256" key="1">
    <source>
        <dbReference type="SAM" id="MobiDB-lite"/>
    </source>
</evidence>
<feature type="region of interest" description="Disordered" evidence="1">
    <location>
        <begin position="233"/>
        <end position="261"/>
    </location>
</feature>
<gene>
    <name evidence="2" type="ORF">H4R18_001579</name>
</gene>
<sequence>MSERASQKAPARDTTPPPGAGGSGDDDDTGRPRTRPGSPPGSPGLLGRVAESAARLAGAMPRLDPAQLSGAKSGEQREDGAAASRQWAADRDHGGGSAGPAEPTAAASFRAAARATSHQVSLAQGLDGRGVADFLAQGLPTAMGTGSIGGLSAGQRGPARPQGPHAATETTDPVAYLQGTSYAADMEGGGSPEPRASPPNLARSWSEHGASVLEEWQLNEAWDRAWMDTTWSSARPADKAPEAEPVAPSHKNLSHLLKPRI</sequence>
<evidence type="ECO:0000313" key="2">
    <source>
        <dbReference type="EMBL" id="KAJ2783669.1"/>
    </source>
</evidence>
<accession>A0A9W8HK74</accession>
<feature type="compositionally biased region" description="Low complexity" evidence="1">
    <location>
        <begin position="100"/>
        <end position="117"/>
    </location>
</feature>